<dbReference type="AlphaFoldDB" id="A0AAW0Z9B4"/>
<name>A0AAW0Z9B4_9HYME</name>
<accession>A0AAW0Z9B4</accession>
<dbReference type="EMBL" id="JAWNGG020000352">
    <property type="protein sequence ID" value="KAK9294055.1"/>
    <property type="molecule type" value="Genomic_DNA"/>
</dbReference>
<reference evidence="1 2" key="1">
    <citation type="submission" date="2024-05" db="EMBL/GenBank/DDBJ databases">
        <title>The nuclear and mitochondrial genome assemblies of Tetragonisca angustula (Apidae: Meliponini), a tiny yet remarkable pollinator in the Neotropics.</title>
        <authorList>
            <person name="Ferrari R."/>
            <person name="Ricardo P.C."/>
            <person name="Dias F.C."/>
            <person name="Araujo N.S."/>
            <person name="Soares D.O."/>
            <person name="Zhou Q.-S."/>
            <person name="Zhu C.-D."/>
            <person name="Coutinho L."/>
            <person name="Airas M.C."/>
            <person name="Batista T.M."/>
        </authorList>
    </citation>
    <scope>NUCLEOTIDE SEQUENCE [LARGE SCALE GENOMIC DNA]</scope>
    <source>
        <strain evidence="1">ASF017062</strain>
        <tissue evidence="1">Abdomen</tissue>
    </source>
</reference>
<proteinExistence type="predicted"/>
<sequence>MNIKSWVVVGTLEQSRKEHGVSRGIRLRFYSINCPAYVTSQYLTDSIYESAQKEIGKNALLLDTIFIKLPLTRSSI</sequence>
<gene>
    <name evidence="1" type="ORF">QLX08_011195</name>
</gene>
<dbReference type="Proteomes" id="UP001432146">
    <property type="component" value="Unassembled WGS sequence"/>
</dbReference>
<keyword evidence="2" id="KW-1185">Reference proteome</keyword>
<protein>
    <submittedName>
        <fullName evidence="1">Uncharacterized protein</fullName>
    </submittedName>
</protein>
<evidence type="ECO:0000313" key="1">
    <source>
        <dbReference type="EMBL" id="KAK9294055.1"/>
    </source>
</evidence>
<comment type="caution">
    <text evidence="1">The sequence shown here is derived from an EMBL/GenBank/DDBJ whole genome shotgun (WGS) entry which is preliminary data.</text>
</comment>
<organism evidence="1 2">
    <name type="scientific">Tetragonisca angustula</name>
    <dbReference type="NCBI Taxonomy" id="166442"/>
    <lineage>
        <taxon>Eukaryota</taxon>
        <taxon>Metazoa</taxon>
        <taxon>Ecdysozoa</taxon>
        <taxon>Arthropoda</taxon>
        <taxon>Hexapoda</taxon>
        <taxon>Insecta</taxon>
        <taxon>Pterygota</taxon>
        <taxon>Neoptera</taxon>
        <taxon>Endopterygota</taxon>
        <taxon>Hymenoptera</taxon>
        <taxon>Apocrita</taxon>
        <taxon>Aculeata</taxon>
        <taxon>Apoidea</taxon>
        <taxon>Anthophila</taxon>
        <taxon>Apidae</taxon>
        <taxon>Tetragonisca</taxon>
    </lineage>
</organism>
<evidence type="ECO:0000313" key="2">
    <source>
        <dbReference type="Proteomes" id="UP001432146"/>
    </source>
</evidence>